<dbReference type="AlphaFoldDB" id="A0A9W8IAC1"/>
<protein>
    <recommendedName>
        <fullName evidence="4">60S ribosomal protein L13</fullName>
    </recommendedName>
</protein>
<dbReference type="HAMAP" id="MF_00499">
    <property type="entry name" value="Ribosomal_eL13"/>
    <property type="match status" value="1"/>
</dbReference>
<dbReference type="GO" id="GO:0003735">
    <property type="term" value="F:structural constituent of ribosome"/>
    <property type="evidence" value="ECO:0007669"/>
    <property type="project" value="InterPro"/>
</dbReference>
<gene>
    <name evidence="6" type="primary">rpl13_1</name>
    <name evidence="6" type="ORF">IWW36_000919</name>
</gene>
<feature type="region of interest" description="Disordered" evidence="5">
    <location>
        <begin position="184"/>
        <end position="206"/>
    </location>
</feature>
<evidence type="ECO:0000313" key="7">
    <source>
        <dbReference type="Proteomes" id="UP001139887"/>
    </source>
</evidence>
<keyword evidence="3 4" id="KW-0687">Ribonucleoprotein</keyword>
<evidence type="ECO:0000256" key="2">
    <source>
        <dbReference type="ARBA" id="ARBA00022980"/>
    </source>
</evidence>
<evidence type="ECO:0000256" key="3">
    <source>
        <dbReference type="ARBA" id="ARBA00023274"/>
    </source>
</evidence>
<dbReference type="Gene3D" id="1.20.5.110">
    <property type="match status" value="1"/>
</dbReference>
<dbReference type="GO" id="GO:0006412">
    <property type="term" value="P:translation"/>
    <property type="evidence" value="ECO:0007669"/>
    <property type="project" value="InterPro"/>
</dbReference>
<dbReference type="Pfam" id="PF01294">
    <property type="entry name" value="Ribosomal_L13e"/>
    <property type="match status" value="1"/>
</dbReference>
<dbReference type="PANTHER" id="PTHR11722">
    <property type="entry name" value="60S RIBOSOMAL PROTEIN L13"/>
    <property type="match status" value="1"/>
</dbReference>
<keyword evidence="2 4" id="KW-0689">Ribosomal protein</keyword>
<dbReference type="Proteomes" id="UP001139887">
    <property type="component" value="Unassembled WGS sequence"/>
</dbReference>
<organism evidence="6 7">
    <name type="scientific">Coemansia brasiliensis</name>
    <dbReference type="NCBI Taxonomy" id="2650707"/>
    <lineage>
        <taxon>Eukaryota</taxon>
        <taxon>Fungi</taxon>
        <taxon>Fungi incertae sedis</taxon>
        <taxon>Zoopagomycota</taxon>
        <taxon>Kickxellomycotina</taxon>
        <taxon>Kickxellomycetes</taxon>
        <taxon>Kickxellales</taxon>
        <taxon>Kickxellaceae</taxon>
        <taxon>Coemansia</taxon>
    </lineage>
</organism>
<evidence type="ECO:0000256" key="1">
    <source>
        <dbReference type="ARBA" id="ARBA00005640"/>
    </source>
</evidence>
<dbReference type="EMBL" id="JANBUW010000009">
    <property type="protein sequence ID" value="KAJ2851774.1"/>
    <property type="molecule type" value="Genomic_DNA"/>
</dbReference>
<dbReference type="InterPro" id="IPR001380">
    <property type="entry name" value="Ribosomal_eL13"/>
</dbReference>
<name>A0A9W8IAC1_9FUNG</name>
<dbReference type="PROSITE" id="PS01104">
    <property type="entry name" value="RIBOSOMAL_L13E"/>
    <property type="match status" value="1"/>
</dbReference>
<accession>A0A9W8IAC1</accession>
<keyword evidence="7" id="KW-1185">Reference proteome</keyword>
<evidence type="ECO:0000313" key="6">
    <source>
        <dbReference type="EMBL" id="KAJ2851774.1"/>
    </source>
</evidence>
<evidence type="ECO:0000256" key="4">
    <source>
        <dbReference type="RuleBase" id="RU000572"/>
    </source>
</evidence>
<comment type="similarity">
    <text evidence="1 4">Belongs to the eukaryotic ribosomal protein eL13 family.</text>
</comment>
<dbReference type="GO" id="GO:0022625">
    <property type="term" value="C:cytosolic large ribosomal subunit"/>
    <property type="evidence" value="ECO:0007669"/>
    <property type="project" value="TreeGrafter"/>
</dbReference>
<comment type="caution">
    <text evidence="6">The sequence shown here is derived from an EMBL/GenBank/DDBJ whole genome shotgun (WGS) entry which is preliminary data.</text>
</comment>
<dbReference type="GO" id="GO:0003723">
    <property type="term" value="F:RNA binding"/>
    <property type="evidence" value="ECO:0007669"/>
    <property type="project" value="TreeGrafter"/>
</dbReference>
<reference evidence="6" key="1">
    <citation type="submission" date="2022-07" db="EMBL/GenBank/DDBJ databases">
        <title>Phylogenomic reconstructions and comparative analyses of Kickxellomycotina fungi.</title>
        <authorList>
            <person name="Reynolds N.K."/>
            <person name="Stajich J.E."/>
            <person name="Barry K."/>
            <person name="Grigoriev I.V."/>
            <person name="Crous P."/>
            <person name="Smith M.E."/>
        </authorList>
    </citation>
    <scope>NUCLEOTIDE SEQUENCE</scope>
    <source>
        <strain evidence="6">NRRL 1566</strain>
    </source>
</reference>
<sequence length="206" mass="23317">MQNKQLPNVHLRKEWDLRVRTWFNQPGRKLRRRNARVAKAAKIAPRPLELLRPAVRCPTVKYNRKTRIGRGFTLEELKAAGISAKYATTVGIAVDYRRHNRSEESLAINAQRLKDYLAQLIVLPTKAKQRTSEQTQAYRQAVQVPGQVVPLPAAAAPEAPRAVTAEEKKVQAFVTLRQARGAYKSHGIAQKRKAELKEKKANSVKK</sequence>
<dbReference type="PANTHER" id="PTHR11722:SF0">
    <property type="entry name" value="LARGE RIBOSOMAL SUBUNIT PROTEIN EL13"/>
    <property type="match status" value="1"/>
</dbReference>
<feature type="compositionally biased region" description="Basic and acidic residues" evidence="5">
    <location>
        <begin position="192"/>
        <end position="206"/>
    </location>
</feature>
<evidence type="ECO:0000256" key="5">
    <source>
        <dbReference type="SAM" id="MobiDB-lite"/>
    </source>
</evidence>
<proteinExistence type="inferred from homology"/>
<dbReference type="InterPro" id="IPR018256">
    <property type="entry name" value="Ribosomal_eL13_CS"/>
</dbReference>
<dbReference type="OrthoDB" id="10264538at2759"/>